<comment type="pathway">
    <text evidence="1">Protein modification; protein ubiquitination.</text>
</comment>
<dbReference type="Gene3D" id="1.20.120.1750">
    <property type="match status" value="1"/>
</dbReference>
<feature type="region of interest" description="Disordered" evidence="9">
    <location>
        <begin position="597"/>
        <end position="653"/>
    </location>
</feature>
<feature type="region of interest" description="Disordered" evidence="9">
    <location>
        <begin position="314"/>
        <end position="339"/>
    </location>
</feature>
<organism evidence="12 13">
    <name type="scientific">Diaporthe eres</name>
    <name type="common">Phomopsis oblonga</name>
    <dbReference type="NCBI Taxonomy" id="83184"/>
    <lineage>
        <taxon>Eukaryota</taxon>
        <taxon>Fungi</taxon>
        <taxon>Dikarya</taxon>
        <taxon>Ascomycota</taxon>
        <taxon>Pezizomycotina</taxon>
        <taxon>Sordariomycetes</taxon>
        <taxon>Sordariomycetidae</taxon>
        <taxon>Diaporthales</taxon>
        <taxon>Diaporthaceae</taxon>
        <taxon>Diaporthe</taxon>
        <taxon>Diaporthe eres species complex</taxon>
    </lineage>
</organism>
<dbReference type="CDD" id="cd20336">
    <property type="entry name" value="Rcat_RBR"/>
    <property type="match status" value="1"/>
</dbReference>
<dbReference type="InterPro" id="IPR044066">
    <property type="entry name" value="TRIAD_supradom"/>
</dbReference>
<dbReference type="PROSITE" id="PS50089">
    <property type="entry name" value="ZF_RING_2"/>
    <property type="match status" value="1"/>
</dbReference>
<reference evidence="12 13" key="1">
    <citation type="submission" date="2024-02" db="EMBL/GenBank/DDBJ databases">
        <title>De novo assembly and annotation of 12 fungi associated with fruit tree decline syndrome in Ontario, Canada.</title>
        <authorList>
            <person name="Sulman M."/>
            <person name="Ellouze W."/>
            <person name="Ilyukhin E."/>
        </authorList>
    </citation>
    <scope>NUCLEOTIDE SEQUENCE [LARGE SCALE GENOMIC DNA]</scope>
    <source>
        <strain evidence="12 13">M169</strain>
    </source>
</reference>
<keyword evidence="6" id="KW-0833">Ubl conjugation pathway</keyword>
<dbReference type="InterPro" id="IPR001841">
    <property type="entry name" value="Znf_RING"/>
</dbReference>
<dbReference type="PROSITE" id="PS51873">
    <property type="entry name" value="TRIAD"/>
    <property type="match status" value="1"/>
</dbReference>
<feature type="domain" description="RING-type" evidence="11">
    <location>
        <begin position="337"/>
        <end position="557"/>
    </location>
</feature>
<feature type="domain" description="RING-type" evidence="10">
    <location>
        <begin position="341"/>
        <end position="395"/>
    </location>
</feature>
<keyword evidence="4" id="KW-0677">Repeat</keyword>
<comment type="caution">
    <text evidence="12">The sequence shown here is derived from an EMBL/GenBank/DDBJ whole genome shotgun (WGS) entry which is preliminary data.</text>
</comment>
<evidence type="ECO:0000313" key="13">
    <source>
        <dbReference type="Proteomes" id="UP001430848"/>
    </source>
</evidence>
<dbReference type="Pfam" id="PF01485">
    <property type="entry name" value="IBR"/>
    <property type="match status" value="1"/>
</dbReference>
<evidence type="ECO:0000256" key="1">
    <source>
        <dbReference type="ARBA" id="ARBA00004906"/>
    </source>
</evidence>
<evidence type="ECO:0000256" key="5">
    <source>
        <dbReference type="ARBA" id="ARBA00022771"/>
    </source>
</evidence>
<protein>
    <recommendedName>
        <fullName evidence="14">RING-type domain-containing protein</fullName>
    </recommendedName>
</protein>
<evidence type="ECO:0000256" key="9">
    <source>
        <dbReference type="SAM" id="MobiDB-lite"/>
    </source>
</evidence>
<keyword evidence="7" id="KW-0862">Zinc</keyword>
<evidence type="ECO:0000256" key="3">
    <source>
        <dbReference type="ARBA" id="ARBA00022723"/>
    </source>
</evidence>
<evidence type="ECO:0000256" key="7">
    <source>
        <dbReference type="ARBA" id="ARBA00022833"/>
    </source>
</evidence>
<evidence type="ECO:0000259" key="10">
    <source>
        <dbReference type="PROSITE" id="PS50089"/>
    </source>
</evidence>
<evidence type="ECO:0000259" key="11">
    <source>
        <dbReference type="PROSITE" id="PS51873"/>
    </source>
</evidence>
<feature type="compositionally biased region" description="Basic and acidic residues" evidence="9">
    <location>
        <begin position="597"/>
        <end position="620"/>
    </location>
</feature>
<accession>A0ABR1NYG2</accession>
<dbReference type="Pfam" id="PF26200">
    <property type="entry name" value="Rcat_RNF216"/>
    <property type="match status" value="1"/>
</dbReference>
<dbReference type="SMART" id="SM00647">
    <property type="entry name" value="IBR"/>
    <property type="match status" value="2"/>
</dbReference>
<feature type="compositionally biased region" description="Polar residues" evidence="9">
    <location>
        <begin position="130"/>
        <end position="144"/>
    </location>
</feature>
<proteinExistence type="predicted"/>
<sequence>MSSNDGKQLLVFGLSFAQHDNRKMQQLLRHYDKLPDNPGNRASLFVQLNKVAKELMADEAAQDQIQQLTGWMTNGGDFPFGIAPGPAPAPANPGNEVRPSQAANITHRPGFVRDHPFVRQAHYGRGHILNEQQGPANTPNQPGPATQHPPANLGRQYGRGRTISGDWEENDHEEDRWEGETDEIDDIDDELDALMEEDDEVMHDFPGVAFPVLHHFRPLAIPGMRARSRRNGPTWDTPFTGPGRTLNDPPDEAGATIADNEDGTAESTNVEGQVAGRPQNQPGGVGPQQFRAVGHDLHTQLGLRRPVGHHEDETLTDHEDLGDDESYSHQDEPDDGEEIECPICLEDYPRSRFPRRSTITEFCDHPDKACLNCLDSSIAAIVERGALHLLACPICPQRLSRRDVKEYANRAVYERYKYLKDQSEIPGHYISCTNPICGGSQPHESEDPMMICNHCKFATCAKHRRPWHQGQTCEEFDLDDAQIERLEEEEATAKLLSHEAISICPKCGQGVTKSDGCDHMRCQCGEAWCYVCSCSYENIIRLGATAHATFCTYHPNKVNLTKSQQDAARSRIMGLVHGGEVSAELARARENLRRRRREEIRPKAAEAAEARMRLQKEQNKIPEAQTDGPPKRKKQKVKLVAPWEEGGWTKKAF</sequence>
<evidence type="ECO:0008006" key="14">
    <source>
        <dbReference type="Google" id="ProtNLM"/>
    </source>
</evidence>
<keyword evidence="5 8" id="KW-0863">Zinc-finger</keyword>
<dbReference type="SUPFAM" id="SSF57850">
    <property type="entry name" value="RING/U-box"/>
    <property type="match status" value="3"/>
</dbReference>
<dbReference type="Gene3D" id="3.30.40.10">
    <property type="entry name" value="Zinc/RING finger domain, C3HC4 (zinc finger)"/>
    <property type="match status" value="1"/>
</dbReference>
<dbReference type="InterPro" id="IPR002867">
    <property type="entry name" value="IBR_dom"/>
</dbReference>
<keyword evidence="13" id="KW-1185">Reference proteome</keyword>
<feature type="region of interest" description="Disordered" evidence="9">
    <location>
        <begin position="129"/>
        <end position="182"/>
    </location>
</feature>
<dbReference type="InterPro" id="IPR051628">
    <property type="entry name" value="LUBAC_E3_Ligases"/>
</dbReference>
<keyword evidence="3" id="KW-0479">Metal-binding</keyword>
<gene>
    <name evidence="12" type="ORF">SLS63_009879</name>
</gene>
<name>A0ABR1NYG2_DIAER</name>
<evidence type="ECO:0000256" key="4">
    <source>
        <dbReference type="ARBA" id="ARBA00022737"/>
    </source>
</evidence>
<dbReference type="CDD" id="cd20335">
    <property type="entry name" value="BRcat_RBR"/>
    <property type="match status" value="1"/>
</dbReference>
<dbReference type="InterPro" id="IPR013083">
    <property type="entry name" value="Znf_RING/FYVE/PHD"/>
</dbReference>
<dbReference type="Proteomes" id="UP001430848">
    <property type="component" value="Unassembled WGS sequence"/>
</dbReference>
<keyword evidence="2" id="KW-0808">Transferase</keyword>
<evidence type="ECO:0000256" key="2">
    <source>
        <dbReference type="ARBA" id="ARBA00022679"/>
    </source>
</evidence>
<evidence type="ECO:0000256" key="8">
    <source>
        <dbReference type="PROSITE-ProRule" id="PRU00175"/>
    </source>
</evidence>
<feature type="region of interest" description="Disordered" evidence="9">
    <location>
        <begin position="224"/>
        <end position="290"/>
    </location>
</feature>
<dbReference type="EMBL" id="JAKNSF020000076">
    <property type="protein sequence ID" value="KAK7720332.1"/>
    <property type="molecule type" value="Genomic_DNA"/>
</dbReference>
<evidence type="ECO:0000256" key="6">
    <source>
        <dbReference type="ARBA" id="ARBA00022786"/>
    </source>
</evidence>
<evidence type="ECO:0000313" key="12">
    <source>
        <dbReference type="EMBL" id="KAK7720332.1"/>
    </source>
</evidence>
<dbReference type="PANTHER" id="PTHR22770">
    <property type="entry name" value="UBIQUITIN CONJUGATING ENZYME 7 INTERACTING PROTEIN-RELATED"/>
    <property type="match status" value="1"/>
</dbReference>